<dbReference type="InterPro" id="IPR050620">
    <property type="entry name" value="Thioredoxin_H-type-like"/>
</dbReference>
<evidence type="ECO:0000259" key="7">
    <source>
        <dbReference type="PROSITE" id="PS51352"/>
    </source>
</evidence>
<evidence type="ECO:0000313" key="8">
    <source>
        <dbReference type="EMBL" id="KAL3514689.1"/>
    </source>
</evidence>
<dbReference type="EMBL" id="JBJUIK010000011">
    <property type="protein sequence ID" value="KAL3514689.1"/>
    <property type="molecule type" value="Genomic_DNA"/>
</dbReference>
<dbReference type="SUPFAM" id="SSF52833">
    <property type="entry name" value="Thioredoxin-like"/>
    <property type="match status" value="1"/>
</dbReference>
<dbReference type="PROSITE" id="PS51352">
    <property type="entry name" value="THIOREDOXIN_2"/>
    <property type="match status" value="1"/>
</dbReference>
<keyword evidence="6" id="KW-0676">Redox-active center</keyword>
<evidence type="ECO:0000256" key="2">
    <source>
        <dbReference type="ARBA" id="ARBA00022448"/>
    </source>
</evidence>
<dbReference type="Gene3D" id="3.40.30.10">
    <property type="entry name" value="Glutaredoxin"/>
    <property type="match status" value="1"/>
</dbReference>
<keyword evidence="2" id="KW-0813">Transport</keyword>
<proteinExistence type="predicted"/>
<reference evidence="8 9" key="1">
    <citation type="submission" date="2024-11" db="EMBL/GenBank/DDBJ databases">
        <title>A near-complete genome assembly of Cinchona calisaya.</title>
        <authorList>
            <person name="Lian D.C."/>
            <person name="Zhao X.W."/>
            <person name="Wei L."/>
        </authorList>
    </citation>
    <scope>NUCLEOTIDE SEQUENCE [LARGE SCALE GENOMIC DNA]</scope>
    <source>
        <tissue evidence="8">Nenye</tissue>
    </source>
</reference>
<comment type="subcellular location">
    <subcellularLocation>
        <location evidence="1">Cytoplasm</location>
    </subcellularLocation>
</comment>
<dbReference type="PANTHER" id="PTHR10438">
    <property type="entry name" value="THIOREDOXIN"/>
    <property type="match status" value="1"/>
</dbReference>
<dbReference type="AlphaFoldDB" id="A0ABD2Z759"/>
<organism evidence="8 9">
    <name type="scientific">Cinchona calisaya</name>
    <dbReference type="NCBI Taxonomy" id="153742"/>
    <lineage>
        <taxon>Eukaryota</taxon>
        <taxon>Viridiplantae</taxon>
        <taxon>Streptophyta</taxon>
        <taxon>Embryophyta</taxon>
        <taxon>Tracheophyta</taxon>
        <taxon>Spermatophyta</taxon>
        <taxon>Magnoliopsida</taxon>
        <taxon>eudicotyledons</taxon>
        <taxon>Gunneridae</taxon>
        <taxon>Pentapetalae</taxon>
        <taxon>asterids</taxon>
        <taxon>lamiids</taxon>
        <taxon>Gentianales</taxon>
        <taxon>Rubiaceae</taxon>
        <taxon>Cinchonoideae</taxon>
        <taxon>Cinchoneae</taxon>
        <taxon>Cinchona</taxon>
    </lineage>
</organism>
<gene>
    <name evidence="8" type="ORF">ACH5RR_027406</name>
</gene>
<sequence>MEGGKGQVCCCPTYGQLIECHTQREWNDNFNRGKESKKLVVAFFTSTCSNDCISITPVVAQYAGEYPRVMFLKVDVDELKNVADTYQVSKVPTFIFFKEGATVEIYVGRDTTALKQLIKSNGDVCGSAATVSA</sequence>
<evidence type="ECO:0000256" key="6">
    <source>
        <dbReference type="ARBA" id="ARBA00023284"/>
    </source>
</evidence>
<dbReference type="PANTHER" id="PTHR10438:SF453">
    <property type="entry name" value="THIOREDOXIN H4-RELATED"/>
    <property type="match status" value="1"/>
</dbReference>
<evidence type="ECO:0000256" key="3">
    <source>
        <dbReference type="ARBA" id="ARBA00022490"/>
    </source>
</evidence>
<keyword evidence="4" id="KW-0249">Electron transport</keyword>
<dbReference type="GO" id="GO:0005737">
    <property type="term" value="C:cytoplasm"/>
    <property type="evidence" value="ECO:0007669"/>
    <property type="project" value="UniProtKB-SubCell"/>
</dbReference>
<dbReference type="CDD" id="cd02947">
    <property type="entry name" value="TRX_family"/>
    <property type="match status" value="1"/>
</dbReference>
<evidence type="ECO:0000256" key="1">
    <source>
        <dbReference type="ARBA" id="ARBA00004496"/>
    </source>
</evidence>
<dbReference type="InterPro" id="IPR013766">
    <property type="entry name" value="Thioredoxin_domain"/>
</dbReference>
<keyword evidence="5" id="KW-1015">Disulfide bond</keyword>
<accession>A0ABD2Z759</accession>
<keyword evidence="9" id="KW-1185">Reference proteome</keyword>
<protein>
    <recommendedName>
        <fullName evidence="7">Thioredoxin domain-containing protein</fullName>
    </recommendedName>
</protein>
<evidence type="ECO:0000256" key="4">
    <source>
        <dbReference type="ARBA" id="ARBA00022982"/>
    </source>
</evidence>
<dbReference type="Proteomes" id="UP001630127">
    <property type="component" value="Unassembled WGS sequence"/>
</dbReference>
<keyword evidence="3" id="KW-0963">Cytoplasm</keyword>
<comment type="caution">
    <text evidence="8">The sequence shown here is derived from an EMBL/GenBank/DDBJ whole genome shotgun (WGS) entry which is preliminary data.</text>
</comment>
<feature type="domain" description="Thioredoxin" evidence="7">
    <location>
        <begin position="1"/>
        <end position="123"/>
    </location>
</feature>
<name>A0ABD2Z759_9GENT</name>
<evidence type="ECO:0000313" key="9">
    <source>
        <dbReference type="Proteomes" id="UP001630127"/>
    </source>
</evidence>
<dbReference type="Pfam" id="PF00085">
    <property type="entry name" value="Thioredoxin"/>
    <property type="match status" value="1"/>
</dbReference>
<evidence type="ECO:0000256" key="5">
    <source>
        <dbReference type="ARBA" id="ARBA00023157"/>
    </source>
</evidence>
<dbReference type="InterPro" id="IPR036249">
    <property type="entry name" value="Thioredoxin-like_sf"/>
</dbReference>